<sequence>MVGYTYKASIRKFQALIHNLKSAEREQLPNDYKHLTGLSGGYYTSEQEAGKAADKILRKLGRPNNNNLLSESELAEVDATSWTDLMASFRALNKSMATGSCFSKGASTYRGVSWSKAMSKWKANIRASGGTLVFLGYFEEEGEAARVYDQAAWHLHGCTARLNFQEETPPPPPSHILIKLNHSRKGQRHPAAAAGSAKAHTQLGANVADDFKRKTFLQGSAAVASASAAGDSLPEASCSFAHDGKQSTCDEISDISVGHNERINNSIKAAFAVACIPTSGGTVALNGAPEVVEFQNRTMTPQHSTLAAADVGPSIISTTQIESVDYCDSEPEILSGDDFFSDSEEEDEEQCSEQFQQDLVWQTVLNEYYGTDEEVSDYLASEDEDGGTCSDFRPTPEGVPAGVLVRYEAQGRTQNPIEGVFLLGERRVITRDDAIRRREGGHPPDKLSRDPYEFVLMGGGSDTDAPEWRDLLMVILESSAEEEADQTLRNWMKEQFRKSKAEAPEGYWDDEWIEGRKVKKCKLQDFISPILAGSSNKELMNPACRSETSGQLGMMSSSSSALQLLAERLAHNPKLLQRLEAENQKKD</sequence>
<name>A0A250X938_9CHLO</name>
<protein>
    <recommendedName>
        <fullName evidence="6">AP2/ERF domain-containing protein</fullName>
    </recommendedName>
</protein>
<keyword evidence="4" id="KW-0804">Transcription</keyword>
<evidence type="ECO:0000256" key="1">
    <source>
        <dbReference type="ARBA" id="ARBA00004123"/>
    </source>
</evidence>
<dbReference type="PROSITE" id="PS51032">
    <property type="entry name" value="AP2_ERF"/>
    <property type="match status" value="1"/>
</dbReference>
<organism evidence="7 8">
    <name type="scientific">Chlamydomonas eustigma</name>
    <dbReference type="NCBI Taxonomy" id="1157962"/>
    <lineage>
        <taxon>Eukaryota</taxon>
        <taxon>Viridiplantae</taxon>
        <taxon>Chlorophyta</taxon>
        <taxon>core chlorophytes</taxon>
        <taxon>Chlorophyceae</taxon>
        <taxon>CS clade</taxon>
        <taxon>Chlamydomonadales</taxon>
        <taxon>Chlamydomonadaceae</taxon>
        <taxon>Chlamydomonas</taxon>
    </lineage>
</organism>
<evidence type="ECO:0000256" key="4">
    <source>
        <dbReference type="ARBA" id="ARBA00023163"/>
    </source>
</evidence>
<dbReference type="PANTHER" id="PTHR32467:SF90">
    <property type="entry name" value="AP2-LIKE ETHYLENE-RESPONSIVE TRANSCRIPTION FACTOR AIL1"/>
    <property type="match status" value="1"/>
</dbReference>
<evidence type="ECO:0000256" key="2">
    <source>
        <dbReference type="ARBA" id="ARBA00023015"/>
    </source>
</evidence>
<dbReference type="Gene3D" id="3.30.730.10">
    <property type="entry name" value="AP2/ERF domain"/>
    <property type="match status" value="1"/>
</dbReference>
<dbReference type="GO" id="GO:0003700">
    <property type="term" value="F:DNA-binding transcription factor activity"/>
    <property type="evidence" value="ECO:0007669"/>
    <property type="project" value="InterPro"/>
</dbReference>
<evidence type="ECO:0000313" key="7">
    <source>
        <dbReference type="EMBL" id="GAX79588.1"/>
    </source>
</evidence>
<dbReference type="GO" id="GO:0005634">
    <property type="term" value="C:nucleus"/>
    <property type="evidence" value="ECO:0007669"/>
    <property type="project" value="UniProtKB-SubCell"/>
</dbReference>
<dbReference type="InterPro" id="IPR001471">
    <property type="entry name" value="AP2/ERF_dom"/>
</dbReference>
<dbReference type="EMBL" id="BEGY01000044">
    <property type="protein sequence ID" value="GAX79588.1"/>
    <property type="molecule type" value="Genomic_DNA"/>
</dbReference>
<dbReference type="PANTHER" id="PTHR32467">
    <property type="entry name" value="AP2-LIKE ETHYLENE-RESPONSIVE TRANSCRIPTION FACTOR"/>
    <property type="match status" value="1"/>
</dbReference>
<evidence type="ECO:0000256" key="3">
    <source>
        <dbReference type="ARBA" id="ARBA00023125"/>
    </source>
</evidence>
<reference evidence="7 8" key="1">
    <citation type="submission" date="2017-08" db="EMBL/GenBank/DDBJ databases">
        <title>Acidophilic green algal genome provides insights into adaptation to an acidic environment.</title>
        <authorList>
            <person name="Hirooka S."/>
            <person name="Hirose Y."/>
            <person name="Kanesaki Y."/>
            <person name="Higuchi S."/>
            <person name="Fujiwara T."/>
            <person name="Onuma R."/>
            <person name="Era A."/>
            <person name="Ohbayashi R."/>
            <person name="Uzuka A."/>
            <person name="Nozaki H."/>
            <person name="Yoshikawa H."/>
            <person name="Miyagishima S.Y."/>
        </authorList>
    </citation>
    <scope>NUCLEOTIDE SEQUENCE [LARGE SCALE GENOMIC DNA]</scope>
    <source>
        <strain evidence="7 8">NIES-2499</strain>
    </source>
</reference>
<dbReference type="InterPro" id="IPR016177">
    <property type="entry name" value="DNA-bd_dom_sf"/>
</dbReference>
<proteinExistence type="predicted"/>
<accession>A0A250X938</accession>
<keyword evidence="5" id="KW-0539">Nucleus</keyword>
<comment type="caution">
    <text evidence="7">The sequence shown here is derived from an EMBL/GenBank/DDBJ whole genome shotgun (WGS) entry which is preliminary data.</text>
</comment>
<feature type="domain" description="AP2/ERF" evidence="6">
    <location>
        <begin position="108"/>
        <end position="165"/>
    </location>
</feature>
<dbReference type="OrthoDB" id="207175at2759"/>
<evidence type="ECO:0000259" key="6">
    <source>
        <dbReference type="PROSITE" id="PS51032"/>
    </source>
</evidence>
<dbReference type="GO" id="GO:0003677">
    <property type="term" value="F:DNA binding"/>
    <property type="evidence" value="ECO:0007669"/>
    <property type="project" value="UniProtKB-KW"/>
</dbReference>
<evidence type="ECO:0000313" key="8">
    <source>
        <dbReference type="Proteomes" id="UP000232323"/>
    </source>
</evidence>
<keyword evidence="2" id="KW-0805">Transcription regulation</keyword>
<dbReference type="SUPFAM" id="SSF54171">
    <property type="entry name" value="DNA-binding domain"/>
    <property type="match status" value="1"/>
</dbReference>
<dbReference type="SMART" id="SM00380">
    <property type="entry name" value="AP2"/>
    <property type="match status" value="1"/>
</dbReference>
<gene>
    <name evidence="7" type="ORF">CEUSTIGMA_g7029.t1</name>
</gene>
<comment type="subcellular location">
    <subcellularLocation>
        <location evidence="1">Nucleus</location>
    </subcellularLocation>
</comment>
<keyword evidence="8" id="KW-1185">Reference proteome</keyword>
<dbReference type="AlphaFoldDB" id="A0A250X938"/>
<evidence type="ECO:0000256" key="5">
    <source>
        <dbReference type="ARBA" id="ARBA00023242"/>
    </source>
</evidence>
<keyword evidence="3" id="KW-0238">DNA-binding</keyword>
<dbReference type="Proteomes" id="UP000232323">
    <property type="component" value="Unassembled WGS sequence"/>
</dbReference>
<dbReference type="CDD" id="cd00018">
    <property type="entry name" value="AP2"/>
    <property type="match status" value="1"/>
</dbReference>
<dbReference type="InterPro" id="IPR036955">
    <property type="entry name" value="AP2/ERF_dom_sf"/>
</dbReference>